<keyword evidence="5 7" id="KW-1133">Transmembrane helix</keyword>
<sequence>MMKKTRGTFLLFLAALVWGMAFVAQSSAADRIGAFTFNAARSFLAAVFLLIVIGVRNFISIPSEKSEKKEIPGSSLIGGILCGILLFLAVNLQQFGITAYPENTAASGRAGFLTATYVVMVALFVWITGKKLRPAVLIATAGCVVGVYLLCLSDGFSGFYLGDALVLAGAAGFAGYILIIDYFSKLDSLKISCIQFFVCGTLSLIAMFILEKPNAHMLLAAWLPILYTGILSSGVGYTLQIIGQKYTEPAVASIVMSLESVFAALAGWVILNEHLSGNELIGCGLVFISVILVQIPDFIKPETEKQEDYSGKQRDIPTNK</sequence>
<evidence type="ECO:0000256" key="4">
    <source>
        <dbReference type="ARBA" id="ARBA00022692"/>
    </source>
</evidence>
<feature type="transmembrane region" description="Helical" evidence="7">
    <location>
        <begin position="39"/>
        <end position="59"/>
    </location>
</feature>
<evidence type="ECO:0000313" key="10">
    <source>
        <dbReference type="EMBL" id="SMC76835.1"/>
    </source>
</evidence>
<evidence type="ECO:0000256" key="6">
    <source>
        <dbReference type="ARBA" id="ARBA00023136"/>
    </source>
</evidence>
<evidence type="ECO:0000256" key="2">
    <source>
        <dbReference type="ARBA" id="ARBA00007362"/>
    </source>
</evidence>
<evidence type="ECO:0000256" key="1">
    <source>
        <dbReference type="ARBA" id="ARBA00004651"/>
    </source>
</evidence>
<feature type="transmembrane region" description="Helical" evidence="7">
    <location>
        <begin position="216"/>
        <end position="239"/>
    </location>
</feature>
<dbReference type="Proteomes" id="UP000192790">
    <property type="component" value="Unassembled WGS sequence"/>
</dbReference>
<feature type="chain" id="PRO_5038959911" evidence="8">
    <location>
        <begin position="29"/>
        <end position="320"/>
    </location>
</feature>
<dbReference type="PANTHER" id="PTHR42920:SF5">
    <property type="entry name" value="EAMA DOMAIN-CONTAINING PROTEIN"/>
    <property type="match status" value="1"/>
</dbReference>
<gene>
    <name evidence="10" type="ORF">SAMN02745168_2413</name>
</gene>
<feature type="transmembrane region" description="Helical" evidence="7">
    <location>
        <begin position="191"/>
        <end position="210"/>
    </location>
</feature>
<comment type="similarity">
    <text evidence="2">Belongs to the EamA transporter family.</text>
</comment>
<dbReference type="InterPro" id="IPR000620">
    <property type="entry name" value="EamA_dom"/>
</dbReference>
<dbReference type="InterPro" id="IPR037185">
    <property type="entry name" value="EmrE-like"/>
</dbReference>
<evidence type="ECO:0000256" key="3">
    <source>
        <dbReference type="ARBA" id="ARBA00022475"/>
    </source>
</evidence>
<organism evidence="10 11">
    <name type="scientific">Papillibacter cinnamivorans DSM 12816</name>
    <dbReference type="NCBI Taxonomy" id="1122930"/>
    <lineage>
        <taxon>Bacteria</taxon>
        <taxon>Bacillati</taxon>
        <taxon>Bacillota</taxon>
        <taxon>Clostridia</taxon>
        <taxon>Eubacteriales</taxon>
        <taxon>Oscillospiraceae</taxon>
        <taxon>Papillibacter</taxon>
    </lineage>
</organism>
<feature type="transmembrane region" description="Helical" evidence="7">
    <location>
        <begin position="251"/>
        <end position="271"/>
    </location>
</feature>
<dbReference type="GO" id="GO:0005886">
    <property type="term" value="C:plasma membrane"/>
    <property type="evidence" value="ECO:0007669"/>
    <property type="project" value="UniProtKB-SubCell"/>
</dbReference>
<comment type="subcellular location">
    <subcellularLocation>
        <location evidence="1">Cell membrane</location>
        <topology evidence="1">Multi-pass membrane protein</topology>
    </subcellularLocation>
</comment>
<keyword evidence="4 7" id="KW-0812">Transmembrane</keyword>
<protein>
    <submittedName>
        <fullName evidence="10">Permease of the drug/metabolite transporter (DMT) superfamily</fullName>
    </submittedName>
</protein>
<evidence type="ECO:0000256" key="7">
    <source>
        <dbReference type="SAM" id="Phobius"/>
    </source>
</evidence>
<feature type="transmembrane region" description="Helical" evidence="7">
    <location>
        <begin position="159"/>
        <end position="179"/>
    </location>
</feature>
<evidence type="ECO:0000256" key="5">
    <source>
        <dbReference type="ARBA" id="ARBA00022989"/>
    </source>
</evidence>
<dbReference type="PANTHER" id="PTHR42920">
    <property type="entry name" value="OS03G0707200 PROTEIN-RELATED"/>
    <property type="match status" value="1"/>
</dbReference>
<dbReference type="Gene3D" id="1.10.3730.20">
    <property type="match status" value="1"/>
</dbReference>
<evidence type="ECO:0000259" key="9">
    <source>
        <dbReference type="Pfam" id="PF00892"/>
    </source>
</evidence>
<feature type="signal peptide" evidence="8">
    <location>
        <begin position="1"/>
        <end position="28"/>
    </location>
</feature>
<keyword evidence="11" id="KW-1185">Reference proteome</keyword>
<feature type="transmembrane region" description="Helical" evidence="7">
    <location>
        <begin position="110"/>
        <end position="128"/>
    </location>
</feature>
<feature type="transmembrane region" description="Helical" evidence="7">
    <location>
        <begin position="71"/>
        <end position="90"/>
    </location>
</feature>
<keyword evidence="8" id="KW-0732">Signal</keyword>
<evidence type="ECO:0000313" key="11">
    <source>
        <dbReference type="Proteomes" id="UP000192790"/>
    </source>
</evidence>
<keyword evidence="3" id="KW-1003">Cell membrane</keyword>
<accession>A0A1W2BV08</accession>
<dbReference type="EMBL" id="FWXW01000006">
    <property type="protein sequence ID" value="SMC76835.1"/>
    <property type="molecule type" value="Genomic_DNA"/>
</dbReference>
<keyword evidence="6 7" id="KW-0472">Membrane</keyword>
<reference evidence="10 11" key="1">
    <citation type="submission" date="2017-04" db="EMBL/GenBank/DDBJ databases">
        <authorList>
            <person name="Afonso C.L."/>
            <person name="Miller P.J."/>
            <person name="Scott M.A."/>
            <person name="Spackman E."/>
            <person name="Goraichik I."/>
            <person name="Dimitrov K.M."/>
            <person name="Suarez D.L."/>
            <person name="Swayne D.E."/>
        </authorList>
    </citation>
    <scope>NUCLEOTIDE SEQUENCE [LARGE SCALE GENOMIC DNA]</scope>
    <source>
        <strain evidence="10 11">DSM 12816</strain>
    </source>
</reference>
<feature type="domain" description="EamA" evidence="9">
    <location>
        <begin position="161"/>
        <end position="293"/>
    </location>
</feature>
<dbReference type="SUPFAM" id="SSF103481">
    <property type="entry name" value="Multidrug resistance efflux transporter EmrE"/>
    <property type="match status" value="1"/>
</dbReference>
<dbReference type="InterPro" id="IPR051258">
    <property type="entry name" value="Diverse_Substrate_Transporter"/>
</dbReference>
<feature type="transmembrane region" description="Helical" evidence="7">
    <location>
        <begin position="135"/>
        <end position="153"/>
    </location>
</feature>
<feature type="domain" description="EamA" evidence="9">
    <location>
        <begin position="6"/>
        <end position="150"/>
    </location>
</feature>
<dbReference type="Pfam" id="PF00892">
    <property type="entry name" value="EamA"/>
    <property type="match status" value="2"/>
</dbReference>
<name>A0A1W2BV08_9FIRM</name>
<proteinExistence type="inferred from homology"/>
<dbReference type="RefSeq" id="WP_341456028.1">
    <property type="nucleotide sequence ID" value="NZ_FWXW01000006.1"/>
</dbReference>
<evidence type="ECO:0000256" key="8">
    <source>
        <dbReference type="SAM" id="SignalP"/>
    </source>
</evidence>
<dbReference type="AlphaFoldDB" id="A0A1W2BV08"/>